<evidence type="ECO:0000313" key="2">
    <source>
        <dbReference type="EMBL" id="CAD9697777.1"/>
    </source>
</evidence>
<evidence type="ECO:0000256" key="1">
    <source>
        <dbReference type="SAM" id="SignalP"/>
    </source>
</evidence>
<feature type="signal peptide" evidence="1">
    <location>
        <begin position="1"/>
        <end position="15"/>
    </location>
</feature>
<gene>
    <name evidence="2" type="ORF">QSP1433_LOCUS13328</name>
</gene>
<name>A0A7S2SEK6_9STRA</name>
<proteinExistence type="predicted"/>
<dbReference type="AlphaFoldDB" id="A0A7S2SEK6"/>
<sequence length="384" mass="43439">MKCTLAFCLVPLALANLSTRPSTPMADAQTPQEDKKLQKLVDAWNDENGGILFHGTSSRYASYAAQHKVLHVENDCGAMCAAWSYTSSRLPMVPFDAAFFLMVKANSSFVKQYAHGMSPHDAASVARQFCVKGNSKQKTWEKIHRSPYWPKDKTGGHLGCGDNMECQYIAAGGGTPRQILKLDKQKKMVYDVYRLNSTSLAKINQGKCHECGTPHRCSTFRPEIKDGTSYMKYVIDKGLTQPKQFYSFMRNCRFDAQKATDWAIFKDAYIKFLERFKDGKPEGMDQLHRWNEVNLYRPPESKLQDAQNKLQEQALVGVFLTPGGNYSKATVNNAKRIVRWYNSKYTEAQIHLYNCSGRTQWADFDSSTRDPIIGPNGCSIIQVE</sequence>
<reference evidence="2" key="1">
    <citation type="submission" date="2021-01" db="EMBL/GenBank/DDBJ databases">
        <authorList>
            <person name="Corre E."/>
            <person name="Pelletier E."/>
            <person name="Niang G."/>
            <person name="Scheremetjew M."/>
            <person name="Finn R."/>
            <person name="Kale V."/>
            <person name="Holt S."/>
            <person name="Cochrane G."/>
            <person name="Meng A."/>
            <person name="Brown T."/>
            <person name="Cohen L."/>
        </authorList>
    </citation>
    <scope>NUCLEOTIDE SEQUENCE</scope>
    <source>
        <strain evidence="2">NY070348D</strain>
    </source>
</reference>
<feature type="chain" id="PRO_5031376090" evidence="1">
    <location>
        <begin position="16"/>
        <end position="384"/>
    </location>
</feature>
<organism evidence="2">
    <name type="scientific">Mucochytrium quahogii</name>
    <dbReference type="NCBI Taxonomy" id="96639"/>
    <lineage>
        <taxon>Eukaryota</taxon>
        <taxon>Sar</taxon>
        <taxon>Stramenopiles</taxon>
        <taxon>Bigyra</taxon>
        <taxon>Labyrinthulomycetes</taxon>
        <taxon>Thraustochytrida</taxon>
        <taxon>Thraustochytriidae</taxon>
        <taxon>Mucochytrium</taxon>
    </lineage>
</organism>
<keyword evidence="1" id="KW-0732">Signal</keyword>
<protein>
    <submittedName>
        <fullName evidence="2">Uncharacterized protein</fullName>
    </submittedName>
</protein>
<dbReference type="EMBL" id="HBHK01020945">
    <property type="protein sequence ID" value="CAD9697777.1"/>
    <property type="molecule type" value="Transcribed_RNA"/>
</dbReference>
<accession>A0A7S2SEK6</accession>